<accession>A0A1F7VEV8</accession>
<evidence type="ECO:0000256" key="2">
    <source>
        <dbReference type="ARBA" id="ARBA00004141"/>
    </source>
</evidence>
<evidence type="ECO:0000313" key="14">
    <source>
        <dbReference type="Proteomes" id="UP000178264"/>
    </source>
</evidence>
<keyword evidence="10 11" id="KW-0472">Membrane</keyword>
<dbReference type="InterPro" id="IPR036034">
    <property type="entry name" value="PDZ_sf"/>
</dbReference>
<feature type="domain" description="PDZ" evidence="12">
    <location>
        <begin position="128"/>
        <end position="211"/>
    </location>
</feature>
<dbReference type="PANTHER" id="PTHR42837">
    <property type="entry name" value="REGULATOR OF SIGMA-E PROTEASE RSEP"/>
    <property type="match status" value="1"/>
</dbReference>
<protein>
    <recommendedName>
        <fullName evidence="11">Zinc metalloprotease</fullName>
        <ecNumber evidence="11">3.4.24.-</ecNumber>
    </recommendedName>
</protein>
<sequence>MFLTTALTFIIIFSLLIFLHELGHFLTARRFGVRVIEFGFGLPARLIGVMRMNGTWKVVGSSYAPQEQDPTIYSLNWIPFGGFVKLYGEDKVDEEQGKGSIARAPAWQRIIILSAGVAMNVLFTIALFSVGFMTGTPSVIEDDLSSRASLRDVRIQIVEVIPNSPASAAHIALGDTIRAVNGVRVDSIQEFQNTIRSMEGSSLTLTLESDGARREVSVKPEKLPEGGGVPLVGVGLIRTGVVSYPWHLAVYEGIRSTYYLAQRLIQTFIAILIKLITTGSTQAVISGPVGIAVLTGEVVHLGFLYVVQFAATLSLNLAILNYLPIPALDGGRVLFIFIEILRGRAISRKLESVIHTVGFALLLLLIVFVTYRDVLRYGAEMLQALKSFIG</sequence>
<dbReference type="Pfam" id="PF17820">
    <property type="entry name" value="PDZ_6"/>
    <property type="match status" value="1"/>
</dbReference>
<feature type="transmembrane region" description="Helical" evidence="11">
    <location>
        <begin position="353"/>
        <end position="371"/>
    </location>
</feature>
<gene>
    <name evidence="13" type="ORF">A3I42_03040</name>
</gene>
<dbReference type="Proteomes" id="UP000178264">
    <property type="component" value="Unassembled WGS sequence"/>
</dbReference>
<evidence type="ECO:0000256" key="1">
    <source>
        <dbReference type="ARBA" id="ARBA00001947"/>
    </source>
</evidence>
<evidence type="ECO:0000256" key="9">
    <source>
        <dbReference type="ARBA" id="ARBA00023049"/>
    </source>
</evidence>
<evidence type="ECO:0000256" key="5">
    <source>
        <dbReference type="ARBA" id="ARBA00022692"/>
    </source>
</evidence>
<organism evidence="13 14">
    <name type="scientific">Candidatus Uhrbacteria bacterium RIFCSPLOWO2_02_FULL_49_11</name>
    <dbReference type="NCBI Taxonomy" id="1802409"/>
    <lineage>
        <taxon>Bacteria</taxon>
        <taxon>Candidatus Uhriibacteriota</taxon>
    </lineage>
</organism>
<dbReference type="GO" id="GO:0006508">
    <property type="term" value="P:proteolysis"/>
    <property type="evidence" value="ECO:0007669"/>
    <property type="project" value="UniProtKB-KW"/>
</dbReference>
<comment type="caution">
    <text evidence="13">The sequence shown here is derived from an EMBL/GenBank/DDBJ whole genome shotgun (WGS) entry which is preliminary data.</text>
</comment>
<dbReference type="InterPro" id="IPR041489">
    <property type="entry name" value="PDZ_6"/>
</dbReference>
<dbReference type="GO" id="GO:0046872">
    <property type="term" value="F:metal ion binding"/>
    <property type="evidence" value="ECO:0007669"/>
    <property type="project" value="UniProtKB-KW"/>
</dbReference>
<dbReference type="InterPro" id="IPR008915">
    <property type="entry name" value="Peptidase_M50"/>
</dbReference>
<keyword evidence="9 11" id="KW-0482">Metalloprotease</keyword>
<dbReference type="PANTHER" id="PTHR42837:SF2">
    <property type="entry name" value="MEMBRANE METALLOPROTEASE ARASP2, CHLOROPLASTIC-RELATED"/>
    <property type="match status" value="1"/>
</dbReference>
<evidence type="ECO:0000256" key="10">
    <source>
        <dbReference type="ARBA" id="ARBA00023136"/>
    </source>
</evidence>
<evidence type="ECO:0000256" key="4">
    <source>
        <dbReference type="ARBA" id="ARBA00022670"/>
    </source>
</evidence>
<dbReference type="GO" id="GO:0004222">
    <property type="term" value="F:metalloendopeptidase activity"/>
    <property type="evidence" value="ECO:0007669"/>
    <property type="project" value="InterPro"/>
</dbReference>
<dbReference type="EMBL" id="MGER01000026">
    <property type="protein sequence ID" value="OGL88544.1"/>
    <property type="molecule type" value="Genomic_DNA"/>
</dbReference>
<feature type="transmembrane region" description="Helical" evidence="11">
    <location>
        <begin position="110"/>
        <end position="133"/>
    </location>
</feature>
<dbReference type="CDD" id="cd23081">
    <property type="entry name" value="cpPDZ_EcRseP-like"/>
    <property type="match status" value="1"/>
</dbReference>
<evidence type="ECO:0000256" key="6">
    <source>
        <dbReference type="ARBA" id="ARBA00022801"/>
    </source>
</evidence>
<comment type="subcellular location">
    <subcellularLocation>
        <location evidence="2">Membrane</location>
        <topology evidence="2">Multi-pass membrane protein</topology>
    </subcellularLocation>
</comment>
<keyword evidence="11" id="KW-0479">Metal-binding</keyword>
<dbReference type="SMART" id="SM00228">
    <property type="entry name" value="PDZ"/>
    <property type="match status" value="1"/>
</dbReference>
<keyword evidence="6 11" id="KW-0378">Hydrolase</keyword>
<dbReference type="Pfam" id="PF02163">
    <property type="entry name" value="Peptidase_M50"/>
    <property type="match status" value="2"/>
</dbReference>
<evidence type="ECO:0000256" key="11">
    <source>
        <dbReference type="RuleBase" id="RU362031"/>
    </source>
</evidence>
<dbReference type="InterPro" id="IPR001478">
    <property type="entry name" value="PDZ"/>
</dbReference>
<keyword evidence="5 11" id="KW-0812">Transmembrane</keyword>
<feature type="transmembrane region" description="Helical" evidence="11">
    <location>
        <begin position="6"/>
        <end position="26"/>
    </location>
</feature>
<dbReference type="Gene3D" id="2.30.42.10">
    <property type="match status" value="1"/>
</dbReference>
<keyword evidence="7 11" id="KW-0862">Zinc</keyword>
<comment type="similarity">
    <text evidence="3 11">Belongs to the peptidase M50B family.</text>
</comment>
<proteinExistence type="inferred from homology"/>
<comment type="cofactor">
    <cofactor evidence="1 11">
        <name>Zn(2+)</name>
        <dbReference type="ChEBI" id="CHEBI:29105"/>
    </cofactor>
</comment>
<evidence type="ECO:0000256" key="8">
    <source>
        <dbReference type="ARBA" id="ARBA00022989"/>
    </source>
</evidence>
<name>A0A1F7VEV8_9BACT</name>
<evidence type="ECO:0000256" key="7">
    <source>
        <dbReference type="ARBA" id="ARBA00022833"/>
    </source>
</evidence>
<keyword evidence="4 13" id="KW-0645">Protease</keyword>
<reference evidence="13 14" key="1">
    <citation type="journal article" date="2016" name="Nat. Commun.">
        <title>Thousands of microbial genomes shed light on interconnected biogeochemical processes in an aquifer system.</title>
        <authorList>
            <person name="Anantharaman K."/>
            <person name="Brown C.T."/>
            <person name="Hug L.A."/>
            <person name="Sharon I."/>
            <person name="Castelle C.J."/>
            <person name="Probst A.J."/>
            <person name="Thomas B.C."/>
            <person name="Singh A."/>
            <person name="Wilkins M.J."/>
            <person name="Karaoz U."/>
            <person name="Brodie E.L."/>
            <person name="Williams K.H."/>
            <person name="Hubbard S.S."/>
            <person name="Banfield J.F."/>
        </authorList>
    </citation>
    <scope>NUCLEOTIDE SEQUENCE [LARGE SCALE GENOMIC DNA]</scope>
</reference>
<dbReference type="GO" id="GO:0016020">
    <property type="term" value="C:membrane"/>
    <property type="evidence" value="ECO:0007669"/>
    <property type="project" value="UniProtKB-SubCell"/>
</dbReference>
<dbReference type="EC" id="3.4.24.-" evidence="11"/>
<dbReference type="CDD" id="cd06163">
    <property type="entry name" value="S2P-M50_PDZ_RseP-like"/>
    <property type="match status" value="1"/>
</dbReference>
<keyword evidence="8 11" id="KW-1133">Transmembrane helix</keyword>
<dbReference type="NCBIfam" id="TIGR00054">
    <property type="entry name" value="RIP metalloprotease RseP"/>
    <property type="match status" value="1"/>
</dbReference>
<dbReference type="SUPFAM" id="SSF50156">
    <property type="entry name" value="PDZ domain-like"/>
    <property type="match status" value="1"/>
</dbReference>
<feature type="transmembrane region" description="Helical" evidence="11">
    <location>
        <begin position="258"/>
        <end position="277"/>
    </location>
</feature>
<dbReference type="InterPro" id="IPR004387">
    <property type="entry name" value="Pept_M50_Zn"/>
</dbReference>
<evidence type="ECO:0000259" key="12">
    <source>
        <dbReference type="SMART" id="SM00228"/>
    </source>
</evidence>
<evidence type="ECO:0000256" key="3">
    <source>
        <dbReference type="ARBA" id="ARBA00007931"/>
    </source>
</evidence>
<evidence type="ECO:0000313" key="13">
    <source>
        <dbReference type="EMBL" id="OGL88544.1"/>
    </source>
</evidence>
<dbReference type="AlphaFoldDB" id="A0A1F7VEV8"/>